<protein>
    <submittedName>
        <fullName evidence="1">Uncharacterized protein</fullName>
    </submittedName>
</protein>
<organism evidence="1">
    <name type="scientific">Rhizophora mucronata</name>
    <name type="common">Asiatic mangrove</name>
    <dbReference type="NCBI Taxonomy" id="61149"/>
    <lineage>
        <taxon>Eukaryota</taxon>
        <taxon>Viridiplantae</taxon>
        <taxon>Streptophyta</taxon>
        <taxon>Embryophyta</taxon>
        <taxon>Tracheophyta</taxon>
        <taxon>Spermatophyta</taxon>
        <taxon>Magnoliopsida</taxon>
        <taxon>eudicotyledons</taxon>
        <taxon>Gunneridae</taxon>
        <taxon>Pentapetalae</taxon>
        <taxon>rosids</taxon>
        <taxon>fabids</taxon>
        <taxon>Malpighiales</taxon>
        <taxon>Rhizophoraceae</taxon>
        <taxon>Rhizophora</taxon>
    </lineage>
</organism>
<name>A0A2P2JTK6_RHIMU</name>
<dbReference type="EMBL" id="GGEC01016324">
    <property type="protein sequence ID" value="MBW96807.1"/>
    <property type="molecule type" value="Transcribed_RNA"/>
</dbReference>
<reference evidence="1" key="1">
    <citation type="submission" date="2018-02" db="EMBL/GenBank/DDBJ databases">
        <title>Rhizophora mucronata_Transcriptome.</title>
        <authorList>
            <person name="Meera S.P."/>
            <person name="Sreeshan A."/>
            <person name="Augustine A."/>
        </authorList>
    </citation>
    <scope>NUCLEOTIDE SEQUENCE</scope>
    <source>
        <tissue evidence="1">Leaf</tissue>
    </source>
</reference>
<accession>A0A2P2JTK6</accession>
<evidence type="ECO:0000313" key="1">
    <source>
        <dbReference type="EMBL" id="MBW96807.1"/>
    </source>
</evidence>
<dbReference type="AlphaFoldDB" id="A0A2P2JTK6"/>
<sequence>MDVLTGCICSHQCTKLLRVSFSYLGKYQLSYIGCYYYYLQTLLQSKNAKKCQNTPKKRFQNLRRSNPLEDQINRASFYQFEVQSITNKAITEFRRQNGILNTTSQKPSFHLQLSHT</sequence>
<proteinExistence type="predicted"/>